<keyword evidence="9" id="KW-1185">Reference proteome</keyword>
<evidence type="ECO:0000256" key="3">
    <source>
        <dbReference type="ARBA" id="ARBA00022670"/>
    </source>
</evidence>
<dbReference type="GO" id="GO:0006508">
    <property type="term" value="P:proteolysis"/>
    <property type="evidence" value="ECO:0007669"/>
    <property type="project" value="UniProtKB-KW"/>
</dbReference>
<keyword evidence="6" id="KW-0482">Metalloprotease</keyword>
<gene>
    <name evidence="8" type="ORF">JR347_02515</name>
</gene>
<evidence type="ECO:0000313" key="8">
    <source>
        <dbReference type="EMBL" id="QSE97975.1"/>
    </source>
</evidence>
<dbReference type="AlphaFoldDB" id="A0A975A185"/>
<dbReference type="GO" id="GO:0005615">
    <property type="term" value="C:extracellular space"/>
    <property type="evidence" value="ECO:0007669"/>
    <property type="project" value="TreeGrafter"/>
</dbReference>
<keyword evidence="5" id="KW-0862">Zinc</keyword>
<dbReference type="InterPro" id="IPR000834">
    <property type="entry name" value="Peptidase_M14"/>
</dbReference>
<dbReference type="Gene3D" id="3.40.630.10">
    <property type="entry name" value="Zn peptidases"/>
    <property type="match status" value="1"/>
</dbReference>
<protein>
    <submittedName>
        <fullName evidence="8">Zinc carboxypeptidase</fullName>
    </submittedName>
</protein>
<feature type="domain" description="Peptidase M14" evidence="7">
    <location>
        <begin position="36"/>
        <end position="340"/>
    </location>
</feature>
<comment type="similarity">
    <text evidence="2">Belongs to the peptidase M14 family.</text>
</comment>
<evidence type="ECO:0000313" key="9">
    <source>
        <dbReference type="Proteomes" id="UP000662783"/>
    </source>
</evidence>
<accession>A0A975A185</accession>
<dbReference type="InterPro" id="IPR029062">
    <property type="entry name" value="Class_I_gatase-like"/>
</dbReference>
<evidence type="ECO:0000256" key="6">
    <source>
        <dbReference type="ARBA" id="ARBA00023049"/>
    </source>
</evidence>
<dbReference type="Pfam" id="PF00246">
    <property type="entry name" value="Peptidase_M14"/>
    <property type="match status" value="1"/>
</dbReference>
<dbReference type="PANTHER" id="PTHR11705:SF143">
    <property type="entry name" value="SLL0236 PROTEIN"/>
    <property type="match status" value="1"/>
</dbReference>
<dbReference type="SMART" id="SM00631">
    <property type="entry name" value="Zn_pept"/>
    <property type="match status" value="1"/>
</dbReference>
<dbReference type="Proteomes" id="UP000662783">
    <property type="component" value="Chromosome"/>
</dbReference>
<evidence type="ECO:0000256" key="1">
    <source>
        <dbReference type="ARBA" id="ARBA00001947"/>
    </source>
</evidence>
<sequence length="838" mass="95413">MRYLLLGFICIVNVALGQKNLQTPSEFLGYELGSRFTRHHRVVEYFKHVADVKENVLYKTYGETYEHRPLTYAIISSTENIKNIEEIRLNNLRRTQLVKGNVTEDDITIVWLSYNIHGNEASSIEASMKTMYALADANNKSTQEWLKNTVVIIDPCVNPDGRDRYANFYNQYGNKNFNPNGDDIEHHEVWPGGRPNHYLFDLNRDWAWQTQTESASRSKIYHEWMPHVHVDYHEQFVNNPYYFAPAAEPFHEVITSWQREFQSQIGKNHAKYFDKENWLYFTRENFDLLYPSYGDTYPTYNGAIGMTYEQAGHGYAGLGIITEYGDTLTLKDRIERHYTTGISTVEIASKNAAKLSEEFKAYFSKNVTSPIGTYKSFVVKNNNQDKLDALSKFLDKHMIQYGSVSSSKSLKGYSYLTRNTKSFTVSGNDLVINTNQPASRLIKALFEPETKLSDTLTYDITAWSLPYAYGLDAYALTENLSNSNEFKKETVSEIEAESPYAYIAKYNALEDVKWLGYLLKKDVNVRLAHEPFTINGDSFERGSLVITQRNNEHIKGGLDNLIKESVKKYEANVIAVQTGFSDSGVDLGSSKIAKLNKPEIAVITGPQTSSLSYGEIWHFFEQQINYPITSISTDYFSRIDLDDYNVLIVPNGFYSMFDDNLVKSIGEWVSGGGRLILIGNAISSFKEKSGFAVKEYLDSDDKKKKKEPTEEELLRTYTELERDNLSSSIFGAIFKIELDNTHPLAYGYSKNYYSLKTSSTRWSYLEDGSNVGVIKEDSKPVSGFAGSKAVSKLDKSLVFGVQSKGRGEVVYLVDNPLFRGFWENGKLLFSNAVFMVGN</sequence>
<comment type="cofactor">
    <cofactor evidence="1">
        <name>Zn(2+)</name>
        <dbReference type="ChEBI" id="CHEBI:29105"/>
    </cofactor>
</comment>
<proteinExistence type="inferred from homology"/>
<keyword evidence="8" id="KW-0121">Carboxypeptidase</keyword>
<dbReference type="RefSeq" id="WP_205722483.1">
    <property type="nucleotide sequence ID" value="NZ_CP070608.1"/>
</dbReference>
<name>A0A975A185_9BACT</name>
<evidence type="ECO:0000256" key="2">
    <source>
        <dbReference type="ARBA" id="ARBA00005988"/>
    </source>
</evidence>
<dbReference type="SUPFAM" id="SSF52317">
    <property type="entry name" value="Class I glutamine amidotransferase-like"/>
    <property type="match status" value="1"/>
</dbReference>
<dbReference type="EMBL" id="CP070608">
    <property type="protein sequence ID" value="QSE97975.1"/>
    <property type="molecule type" value="Genomic_DNA"/>
</dbReference>
<evidence type="ECO:0000256" key="4">
    <source>
        <dbReference type="ARBA" id="ARBA00022801"/>
    </source>
</evidence>
<dbReference type="SUPFAM" id="SSF53187">
    <property type="entry name" value="Zn-dependent exopeptidases"/>
    <property type="match status" value="1"/>
</dbReference>
<keyword evidence="3" id="KW-0645">Protease</keyword>
<dbReference type="CDD" id="cd01653">
    <property type="entry name" value="GATase1"/>
    <property type="match status" value="1"/>
</dbReference>
<dbReference type="GO" id="GO:0004181">
    <property type="term" value="F:metallocarboxypeptidase activity"/>
    <property type="evidence" value="ECO:0007669"/>
    <property type="project" value="InterPro"/>
</dbReference>
<dbReference type="Gene3D" id="3.40.50.880">
    <property type="match status" value="1"/>
</dbReference>
<dbReference type="KEGG" id="fuv:JR347_02515"/>
<reference evidence="8" key="1">
    <citation type="submission" date="2021-02" db="EMBL/GenBank/DDBJ databases">
        <title>Fulvivirga sp. S481 isolated from sea water.</title>
        <authorList>
            <person name="Bae S.S."/>
            <person name="Baek K."/>
        </authorList>
    </citation>
    <scope>NUCLEOTIDE SEQUENCE</scope>
    <source>
        <strain evidence="8">S481</strain>
    </source>
</reference>
<dbReference type="CDD" id="cd06238">
    <property type="entry name" value="M14-like"/>
    <property type="match status" value="1"/>
</dbReference>
<keyword evidence="4" id="KW-0378">Hydrolase</keyword>
<evidence type="ECO:0000256" key="5">
    <source>
        <dbReference type="ARBA" id="ARBA00022833"/>
    </source>
</evidence>
<evidence type="ECO:0000259" key="7">
    <source>
        <dbReference type="SMART" id="SM00631"/>
    </source>
</evidence>
<organism evidence="8 9">
    <name type="scientific">Fulvivirga lutea</name>
    <dbReference type="NCBI Taxonomy" id="2810512"/>
    <lineage>
        <taxon>Bacteria</taxon>
        <taxon>Pseudomonadati</taxon>
        <taxon>Bacteroidota</taxon>
        <taxon>Cytophagia</taxon>
        <taxon>Cytophagales</taxon>
        <taxon>Fulvivirgaceae</taxon>
        <taxon>Fulvivirga</taxon>
    </lineage>
</organism>
<dbReference type="GO" id="GO:0008270">
    <property type="term" value="F:zinc ion binding"/>
    <property type="evidence" value="ECO:0007669"/>
    <property type="project" value="InterPro"/>
</dbReference>
<dbReference type="PANTHER" id="PTHR11705">
    <property type="entry name" value="PROTEASE FAMILY M14 CARBOXYPEPTIDASE A,B"/>
    <property type="match status" value="1"/>
</dbReference>